<keyword evidence="5 6" id="KW-0472">Membrane</keyword>
<evidence type="ECO:0000256" key="5">
    <source>
        <dbReference type="ARBA" id="ARBA00023136"/>
    </source>
</evidence>
<comment type="caution">
    <text evidence="7">The sequence shown here is derived from an EMBL/GenBank/DDBJ whole genome shotgun (WGS) entry which is preliminary data.</text>
</comment>
<dbReference type="Proteomes" id="UP000218327">
    <property type="component" value="Unassembled WGS sequence"/>
</dbReference>
<sequence length="67" mass="7592">MRYLLAIVLPPLAVFLCAKPIQAILNIFLCLAFWVPGMIHALFVVHSHLADKRNQELVKAIKETHKS</sequence>
<keyword evidence="4 6" id="KW-1133">Transmembrane helix</keyword>
<evidence type="ECO:0000256" key="2">
    <source>
        <dbReference type="ARBA" id="ARBA00009530"/>
    </source>
</evidence>
<protein>
    <submittedName>
        <fullName evidence="7">YqaE/Pmp3 family membrane protein</fullName>
    </submittedName>
</protein>
<dbReference type="AlphaFoldDB" id="A0A2A5B5P3"/>
<organism evidence="7 8">
    <name type="scientific">SAR86 cluster bacterium</name>
    <dbReference type="NCBI Taxonomy" id="2030880"/>
    <lineage>
        <taxon>Bacteria</taxon>
        <taxon>Pseudomonadati</taxon>
        <taxon>Pseudomonadota</taxon>
        <taxon>Gammaproteobacteria</taxon>
        <taxon>SAR86 cluster</taxon>
    </lineage>
</organism>
<name>A0A2A5B5P3_9GAMM</name>
<gene>
    <name evidence="7" type="ORF">COA96_04320</name>
</gene>
<dbReference type="PROSITE" id="PS01309">
    <property type="entry name" value="UPF0057"/>
    <property type="match status" value="1"/>
</dbReference>
<proteinExistence type="inferred from homology"/>
<evidence type="ECO:0000256" key="3">
    <source>
        <dbReference type="ARBA" id="ARBA00022692"/>
    </source>
</evidence>
<feature type="transmembrane region" description="Helical" evidence="6">
    <location>
        <begin position="23"/>
        <end position="45"/>
    </location>
</feature>
<reference evidence="8" key="1">
    <citation type="submission" date="2017-08" db="EMBL/GenBank/DDBJ databases">
        <title>A dynamic microbial community with high functional redundancy inhabits the cold, oxic subseafloor aquifer.</title>
        <authorList>
            <person name="Tully B.J."/>
            <person name="Wheat C.G."/>
            <person name="Glazer B.T."/>
            <person name="Huber J.A."/>
        </authorList>
    </citation>
    <scope>NUCLEOTIDE SEQUENCE [LARGE SCALE GENOMIC DNA]</scope>
</reference>
<keyword evidence="3 6" id="KW-0812">Transmembrane</keyword>
<evidence type="ECO:0000313" key="7">
    <source>
        <dbReference type="EMBL" id="PCJ26859.1"/>
    </source>
</evidence>
<evidence type="ECO:0000256" key="1">
    <source>
        <dbReference type="ARBA" id="ARBA00004370"/>
    </source>
</evidence>
<evidence type="ECO:0000313" key="8">
    <source>
        <dbReference type="Proteomes" id="UP000218327"/>
    </source>
</evidence>
<dbReference type="GO" id="GO:0016020">
    <property type="term" value="C:membrane"/>
    <property type="evidence" value="ECO:0007669"/>
    <property type="project" value="UniProtKB-SubCell"/>
</dbReference>
<dbReference type="Pfam" id="PF01679">
    <property type="entry name" value="Pmp3"/>
    <property type="match status" value="1"/>
</dbReference>
<comment type="subcellular location">
    <subcellularLocation>
        <location evidence="1">Membrane</location>
    </subcellularLocation>
</comment>
<evidence type="ECO:0000256" key="6">
    <source>
        <dbReference type="SAM" id="Phobius"/>
    </source>
</evidence>
<comment type="similarity">
    <text evidence="2">Belongs to the UPF0057 (PMP3) family.</text>
</comment>
<evidence type="ECO:0000256" key="4">
    <source>
        <dbReference type="ARBA" id="ARBA00022989"/>
    </source>
</evidence>
<dbReference type="InterPro" id="IPR000612">
    <property type="entry name" value="PMP3"/>
</dbReference>
<accession>A0A2A5B5P3</accession>
<dbReference type="EMBL" id="NVVJ01000009">
    <property type="protein sequence ID" value="PCJ26859.1"/>
    <property type="molecule type" value="Genomic_DNA"/>
</dbReference>